<feature type="domain" description="Glycosyltransferase 2-like" evidence="1">
    <location>
        <begin position="21"/>
        <end position="143"/>
    </location>
</feature>
<evidence type="ECO:0000259" key="1">
    <source>
        <dbReference type="Pfam" id="PF00535"/>
    </source>
</evidence>
<proteinExistence type="predicted"/>
<dbReference type="CAZy" id="GT2">
    <property type="family name" value="Glycosyltransferase Family 2"/>
</dbReference>
<organism evidence="2">
    <name type="scientific">Curvibacter symbiont subsp. Hydra magnipapillata</name>
    <dbReference type="NCBI Taxonomy" id="667019"/>
    <lineage>
        <taxon>Bacteria</taxon>
        <taxon>Pseudomonadati</taxon>
        <taxon>Pseudomonadota</taxon>
        <taxon>Betaproteobacteria</taxon>
        <taxon>Burkholderiales</taxon>
        <taxon>Comamonadaceae</taxon>
        <taxon>Curvibacter</taxon>
    </lineage>
</organism>
<dbReference type="AlphaFoldDB" id="C9YDI9"/>
<gene>
    <name evidence="2" type="ORF">Csp_F36860</name>
</gene>
<dbReference type="EMBL" id="FN543106">
    <property type="protein sequence ID" value="CBA31306.1"/>
    <property type="molecule type" value="Genomic_DNA"/>
</dbReference>
<dbReference type="GO" id="GO:0016758">
    <property type="term" value="F:hexosyltransferase activity"/>
    <property type="evidence" value="ECO:0007669"/>
    <property type="project" value="UniProtKB-ARBA"/>
</dbReference>
<accession>C9YDI9</accession>
<dbReference type="Gene3D" id="3.90.550.10">
    <property type="entry name" value="Spore Coat Polysaccharide Biosynthesis Protein SpsA, Chain A"/>
    <property type="match status" value="1"/>
</dbReference>
<dbReference type="InterPro" id="IPR001173">
    <property type="entry name" value="Glyco_trans_2-like"/>
</dbReference>
<dbReference type="SUPFAM" id="SSF53448">
    <property type="entry name" value="Nucleotide-diphospho-sugar transferases"/>
    <property type="match status" value="1"/>
</dbReference>
<sequence length="318" mass="36170">MFRPFRAEELNRMQQQLPLISVVIPSFNHGHLIGRALGSVLAQRWDRLEVIVVDNHSNDDTDKVVASFNDPRIRLLKVSNDGVIAVSRNVGIRAAAGEWLAFLDSDDWWAREKLEQCARCFDRSDVIYHRLRIVPPSGPGLLPRHIRSWQVHAPVVRDLLLRGNPIATSSLMVRKDLMDRIHGFDERRDFVAAEDYDAWIRLARITQRFCFLAQPLGYYHYSQQSVSRKDMSLPMRSVTTVHAAGLGADDRASMDANAAYAAGRFAWSKGDLTRARAELWRSLRRGRPEICARSLVTLALLCGLQWRTRLSACLGRSQ</sequence>
<dbReference type="InterPro" id="IPR029044">
    <property type="entry name" value="Nucleotide-diphossugar_trans"/>
</dbReference>
<dbReference type="PANTHER" id="PTHR22916:SF3">
    <property type="entry name" value="UDP-GLCNAC:BETAGAL BETA-1,3-N-ACETYLGLUCOSAMINYLTRANSFERASE-LIKE PROTEIN 1"/>
    <property type="match status" value="1"/>
</dbReference>
<reference evidence="2" key="1">
    <citation type="journal article" date="2010" name="Nature">
        <title>The Dynamic genome of Hydra.</title>
        <authorList>
            <person name="Chapman J.A."/>
            <person name="Kirkness E.F."/>
            <person name="Simakov O."/>
            <person name="Hampson S.E."/>
            <person name="Mitros T."/>
            <person name="Weinmaier T."/>
            <person name="Rattei T."/>
            <person name="Balasubramanian P.G."/>
            <person name="Borman J."/>
            <person name="Busam D."/>
            <person name="Disbennett K."/>
            <person name="Pfannkoch C."/>
            <person name="Sumin N."/>
            <person name="Sutton G."/>
            <person name="Viswanathan L."/>
            <person name="Walenz B."/>
            <person name="Goodstein D.M."/>
            <person name="Hellsten U."/>
            <person name="Kawashima T."/>
            <person name="Prochnik S.E."/>
            <person name="Putnam N.H."/>
            <person name="Shu S."/>
            <person name="Blumberg B."/>
            <person name="Dana C.E."/>
            <person name="Gee L."/>
            <person name="Kibler D.F."/>
            <person name="Law L."/>
            <person name="Lindgens D."/>
            <person name="Martinez D.E."/>
            <person name="Peng J."/>
            <person name="Wigge P.A."/>
            <person name="Bertulat B."/>
            <person name="Guder C."/>
            <person name="Nakamura Y."/>
            <person name="Ozbek S."/>
            <person name="Watanabe H."/>
            <person name="Khalturin K."/>
            <person name="Hemmrich G."/>
            <person name="Franke A."/>
            <person name="Augustin R."/>
            <person name="Fraune S."/>
            <person name="Hayakawa E."/>
            <person name="Hayakawa S."/>
            <person name="Hirose M."/>
            <person name="Hwang J."/>
            <person name="Ikeo K."/>
            <person name="Nishimiya-Fujisawa C."/>
            <person name="Ogura A."/>
            <person name="Takahashi T."/>
            <person name="Steinmetz P.R."/>
            <person name="Zhang X."/>
            <person name="Aufschnaiter R."/>
            <person name="Eder M.K."/>
            <person name="Gorny A.K."/>
            <person name="Salvenmoser W."/>
            <person name="Heimberg A.M."/>
            <person name="Wheeler B.M."/>
            <person name="Peterson K.J."/>
            <person name="Boettger A."/>
            <person name="Tischler P."/>
            <person name="Wolf A."/>
            <person name="Gojobori T."/>
            <person name="Remington K.A."/>
            <person name="Strausberg R.L."/>
            <person name="Venter J."/>
            <person name="Technau U."/>
            <person name="Hobmayer B."/>
            <person name="Bosch T.C."/>
            <person name="Holstein T.W."/>
            <person name="Fujisawa T."/>
            <person name="Bode H.R."/>
            <person name="David C.N."/>
            <person name="Rokhsar D.S."/>
            <person name="Steele R.E."/>
        </authorList>
    </citation>
    <scope>NUCLEOTIDE SEQUENCE</scope>
</reference>
<dbReference type="Pfam" id="PF00535">
    <property type="entry name" value="Glycos_transf_2"/>
    <property type="match status" value="1"/>
</dbReference>
<name>C9YDI9_CURXX</name>
<dbReference type="PANTHER" id="PTHR22916">
    <property type="entry name" value="GLYCOSYLTRANSFERASE"/>
    <property type="match status" value="1"/>
</dbReference>
<evidence type="ECO:0000313" key="2">
    <source>
        <dbReference type="EMBL" id="CBA31306.1"/>
    </source>
</evidence>
<protein>
    <recommendedName>
        <fullName evidence="1">Glycosyltransferase 2-like domain-containing protein</fullName>
    </recommendedName>
</protein>